<dbReference type="EMBL" id="CP066308">
    <property type="protein sequence ID" value="QQE72657.1"/>
    <property type="molecule type" value="Genomic_DNA"/>
</dbReference>
<dbReference type="InterPro" id="IPR047057">
    <property type="entry name" value="MerR_fam"/>
</dbReference>
<dbReference type="PROSITE" id="PS00552">
    <property type="entry name" value="HTH_MERR_1"/>
    <property type="match status" value="1"/>
</dbReference>
<proteinExistence type="predicted"/>
<dbReference type="EMBL" id="CP073708">
    <property type="protein sequence ID" value="QUO39735.1"/>
    <property type="molecule type" value="Genomic_DNA"/>
</dbReference>
<evidence type="ECO:0000256" key="4">
    <source>
        <dbReference type="ARBA" id="ARBA00023163"/>
    </source>
</evidence>
<name>A0A7T5EHI4_9BACL</name>
<dbReference type="SUPFAM" id="SSF46955">
    <property type="entry name" value="Putative DNA-binding domain"/>
    <property type="match status" value="1"/>
</dbReference>
<dbReference type="GO" id="GO:0003677">
    <property type="term" value="F:DNA binding"/>
    <property type="evidence" value="ECO:0007669"/>
    <property type="project" value="UniProtKB-KW"/>
</dbReference>
<keyword evidence="4" id="KW-0804">Transcription</keyword>
<evidence type="ECO:0000313" key="6">
    <source>
        <dbReference type="EMBL" id="QQE72657.1"/>
    </source>
</evidence>
<dbReference type="SMART" id="SM00422">
    <property type="entry name" value="HTH_MERR"/>
    <property type="match status" value="1"/>
</dbReference>
<dbReference type="PROSITE" id="PS50937">
    <property type="entry name" value="HTH_MERR_2"/>
    <property type="match status" value="1"/>
</dbReference>
<dbReference type="Proteomes" id="UP000677234">
    <property type="component" value="Chromosome"/>
</dbReference>
<dbReference type="Gene3D" id="1.10.1660.10">
    <property type="match status" value="1"/>
</dbReference>
<dbReference type="InterPro" id="IPR000551">
    <property type="entry name" value="MerR-type_HTH_dom"/>
</dbReference>
<organism evidence="6 8">
    <name type="scientific">Brevibacillus composti</name>
    <dbReference type="NCBI Taxonomy" id="2796470"/>
    <lineage>
        <taxon>Bacteria</taxon>
        <taxon>Bacillati</taxon>
        <taxon>Bacillota</taxon>
        <taxon>Bacilli</taxon>
        <taxon>Bacillales</taxon>
        <taxon>Paenibacillaceae</taxon>
        <taxon>Brevibacillus</taxon>
    </lineage>
</organism>
<sequence length="143" mass="16481">MHWLTASQAAKEAGVHIETIRYYERRGLLPIPPRTSSGYRMLSAETVHDIQFIKRAQDLGFTLEEIKKLLSIYKTEDYLPVEEMQQFAVEKIRQIDEKIQQLNRFKSILEMVAHRSDPHVLLSKNDCLIIQNVANGGKNSGEN</sequence>
<dbReference type="GO" id="GO:0003700">
    <property type="term" value="F:DNA-binding transcription factor activity"/>
    <property type="evidence" value="ECO:0007669"/>
    <property type="project" value="InterPro"/>
</dbReference>
<evidence type="ECO:0000313" key="8">
    <source>
        <dbReference type="Proteomes" id="UP000595847"/>
    </source>
</evidence>
<dbReference type="PRINTS" id="PR00040">
    <property type="entry name" value="HTHMERR"/>
</dbReference>
<dbReference type="Proteomes" id="UP000595847">
    <property type="component" value="Chromosome"/>
</dbReference>
<keyword evidence="2" id="KW-0805">Transcription regulation</keyword>
<dbReference type="RefSeq" id="WP_198826290.1">
    <property type="nucleotide sequence ID" value="NZ_CP066308.1"/>
</dbReference>
<dbReference type="Pfam" id="PF13411">
    <property type="entry name" value="MerR_1"/>
    <property type="match status" value="1"/>
</dbReference>
<evidence type="ECO:0000256" key="2">
    <source>
        <dbReference type="ARBA" id="ARBA00023015"/>
    </source>
</evidence>
<reference evidence="7" key="2">
    <citation type="submission" date="2021-04" db="EMBL/GenBank/DDBJ databases">
        <title>Brevibacillus composti FJAT-54423, complete genome.</title>
        <authorList>
            <person name="Tang R."/>
        </authorList>
    </citation>
    <scope>NUCLEOTIDE SEQUENCE</scope>
    <source>
        <strain evidence="7">FJAT-54424</strain>
    </source>
</reference>
<evidence type="ECO:0000256" key="3">
    <source>
        <dbReference type="ARBA" id="ARBA00023125"/>
    </source>
</evidence>
<dbReference type="InterPro" id="IPR009061">
    <property type="entry name" value="DNA-bd_dom_put_sf"/>
</dbReference>
<keyword evidence="9" id="KW-1185">Reference proteome</keyword>
<dbReference type="AlphaFoldDB" id="A0A7T5EHI4"/>
<protein>
    <submittedName>
        <fullName evidence="6">MerR family transcriptional regulator</fullName>
    </submittedName>
</protein>
<evidence type="ECO:0000256" key="1">
    <source>
        <dbReference type="ARBA" id="ARBA00022491"/>
    </source>
</evidence>
<evidence type="ECO:0000313" key="9">
    <source>
        <dbReference type="Proteomes" id="UP000677234"/>
    </source>
</evidence>
<gene>
    <name evidence="6" type="ORF">JD108_11835</name>
    <name evidence="7" type="ORF">KDJ56_11780</name>
</gene>
<accession>A0A7T5EHI4</accession>
<dbReference type="PANTHER" id="PTHR30204:SF69">
    <property type="entry name" value="MERR-FAMILY TRANSCRIPTIONAL REGULATOR"/>
    <property type="match status" value="1"/>
</dbReference>
<dbReference type="KEGG" id="bcop:JD108_11835"/>
<reference evidence="6 8" key="1">
    <citation type="submission" date="2020-12" db="EMBL/GenBank/DDBJ databases">
        <title>strain FJAT-54423T represents a novel species of the genus Brevibacillus.</title>
        <authorList>
            <person name="Tang R."/>
        </authorList>
    </citation>
    <scope>NUCLEOTIDE SEQUENCE [LARGE SCALE GENOMIC DNA]</scope>
    <source>
        <strain evidence="6 8">FJAT-54423</strain>
    </source>
</reference>
<keyword evidence="3" id="KW-0238">DNA-binding</keyword>
<keyword evidence="1" id="KW-0678">Repressor</keyword>
<feature type="domain" description="HTH merR-type" evidence="5">
    <location>
        <begin position="1"/>
        <end position="72"/>
    </location>
</feature>
<evidence type="ECO:0000259" key="5">
    <source>
        <dbReference type="PROSITE" id="PS50937"/>
    </source>
</evidence>
<dbReference type="PANTHER" id="PTHR30204">
    <property type="entry name" value="REDOX-CYCLING DRUG-SENSING TRANSCRIPTIONAL ACTIVATOR SOXR"/>
    <property type="match status" value="1"/>
</dbReference>
<evidence type="ECO:0000313" key="7">
    <source>
        <dbReference type="EMBL" id="QUO39735.1"/>
    </source>
</evidence>